<proteinExistence type="predicted"/>
<protein>
    <submittedName>
        <fullName evidence="4">Oxidoreductase</fullName>
    </submittedName>
</protein>
<dbReference type="EMBL" id="AOIM01000036">
    <property type="protein sequence ID" value="ELY89534.1"/>
    <property type="molecule type" value="Genomic_DNA"/>
</dbReference>
<dbReference type="PANTHER" id="PTHR43377">
    <property type="entry name" value="BILIVERDIN REDUCTASE A"/>
    <property type="match status" value="1"/>
</dbReference>
<dbReference type="Pfam" id="PF01408">
    <property type="entry name" value="GFO_IDH_MocA"/>
    <property type="match status" value="1"/>
</dbReference>
<evidence type="ECO:0000313" key="5">
    <source>
        <dbReference type="Proteomes" id="UP000011519"/>
    </source>
</evidence>
<dbReference type="GO" id="GO:0000166">
    <property type="term" value="F:nucleotide binding"/>
    <property type="evidence" value="ECO:0007669"/>
    <property type="project" value="InterPro"/>
</dbReference>
<dbReference type="SUPFAM" id="SSF55347">
    <property type="entry name" value="Glyceraldehyde-3-phosphate dehydrogenase-like, C-terminal domain"/>
    <property type="match status" value="1"/>
</dbReference>
<accession>L9ZT69</accession>
<evidence type="ECO:0000313" key="4">
    <source>
        <dbReference type="EMBL" id="ELY89534.1"/>
    </source>
</evidence>
<dbReference type="Pfam" id="PF22725">
    <property type="entry name" value="GFO_IDH_MocA_C3"/>
    <property type="match status" value="1"/>
</dbReference>
<keyword evidence="5" id="KW-1185">Reference proteome</keyword>
<comment type="caution">
    <text evidence="4">The sequence shown here is derived from an EMBL/GenBank/DDBJ whole genome shotgun (WGS) entry which is preliminary data.</text>
</comment>
<dbReference type="Proteomes" id="UP000011519">
    <property type="component" value="Unassembled WGS sequence"/>
</dbReference>
<dbReference type="Gene3D" id="3.40.50.720">
    <property type="entry name" value="NAD(P)-binding Rossmann-like Domain"/>
    <property type="match status" value="1"/>
</dbReference>
<dbReference type="STRING" id="1227493.C483_13448"/>
<organism evidence="4 5">
    <name type="scientific">Natrialba hulunbeirensis JCM 10989</name>
    <dbReference type="NCBI Taxonomy" id="1227493"/>
    <lineage>
        <taxon>Archaea</taxon>
        <taxon>Methanobacteriati</taxon>
        <taxon>Methanobacteriota</taxon>
        <taxon>Stenosarchaea group</taxon>
        <taxon>Halobacteria</taxon>
        <taxon>Halobacteriales</taxon>
        <taxon>Natrialbaceae</taxon>
        <taxon>Natrialba</taxon>
    </lineage>
</organism>
<feature type="domain" description="Gfo/Idh/MocA-like oxidoreductase N-terminal" evidence="2">
    <location>
        <begin position="10"/>
        <end position="122"/>
    </location>
</feature>
<dbReference type="PATRIC" id="fig|1227493.4.peg.2701"/>
<dbReference type="Gene3D" id="3.30.360.10">
    <property type="entry name" value="Dihydrodipicolinate Reductase, domain 2"/>
    <property type="match status" value="1"/>
</dbReference>
<feature type="domain" description="GFO/IDH/MocA-like oxidoreductase" evidence="3">
    <location>
        <begin position="131"/>
        <end position="256"/>
    </location>
</feature>
<dbReference type="PANTHER" id="PTHR43377:SF1">
    <property type="entry name" value="BILIVERDIN REDUCTASE A"/>
    <property type="match status" value="1"/>
</dbReference>
<feature type="region of interest" description="Disordered" evidence="1">
    <location>
        <begin position="325"/>
        <end position="351"/>
    </location>
</feature>
<dbReference type="InterPro" id="IPR051450">
    <property type="entry name" value="Gfo/Idh/MocA_Oxidoreductases"/>
</dbReference>
<dbReference type="AlphaFoldDB" id="L9ZT69"/>
<gene>
    <name evidence="4" type="ORF">C483_13448</name>
</gene>
<dbReference type="OrthoDB" id="25239at2157"/>
<dbReference type="InterPro" id="IPR036291">
    <property type="entry name" value="NAD(P)-bd_dom_sf"/>
</dbReference>
<name>L9ZT69_9EURY</name>
<dbReference type="InterPro" id="IPR000683">
    <property type="entry name" value="Gfo/Idh/MocA-like_OxRdtase_N"/>
</dbReference>
<evidence type="ECO:0000259" key="2">
    <source>
        <dbReference type="Pfam" id="PF01408"/>
    </source>
</evidence>
<dbReference type="SUPFAM" id="SSF51735">
    <property type="entry name" value="NAD(P)-binding Rossmann-fold domains"/>
    <property type="match status" value="1"/>
</dbReference>
<sequence>MAITTHQPTIGLIGLGNIGLLHADRYAALGASLAGMDTTASARRRFADRYDSPVFDDHRRLFDAVDAVVVAVPNAYHDRYAVAALESGLDVFLEKPMADTGANAARIADSAASADGVCMVGFHNRFRPVVEQFKRLQDTNRFGTLTHVQANYVRQRGIPDGGTDGWFTRRSIAGGGAVIDIGVHAIDLALYLAGYPPVDDIVGTTRRAPEHEFDVEDAGSAFIRCVGGPTIALEVAWQSNRPDNRSFVIEGTEGGAILHPNEERLELFESGHKTVVHADPTDPYERQARSFLRAVEDGTGPTRNTVTEALAVQRVIDGIYRSAADGSPCSGRAASSEPALAPGLPGEHVSD</sequence>
<evidence type="ECO:0000256" key="1">
    <source>
        <dbReference type="SAM" id="MobiDB-lite"/>
    </source>
</evidence>
<dbReference type="RefSeq" id="WP_006653859.1">
    <property type="nucleotide sequence ID" value="NZ_AOIM01000036.1"/>
</dbReference>
<reference evidence="4 5" key="1">
    <citation type="journal article" date="2014" name="PLoS Genet.">
        <title>Phylogenetically driven sequencing of extremely halophilic archaea reveals strategies for static and dynamic osmo-response.</title>
        <authorList>
            <person name="Becker E.A."/>
            <person name="Seitzer P.M."/>
            <person name="Tritt A."/>
            <person name="Larsen D."/>
            <person name="Krusor M."/>
            <person name="Yao A.I."/>
            <person name="Wu D."/>
            <person name="Madern D."/>
            <person name="Eisen J.A."/>
            <person name="Darling A.E."/>
            <person name="Facciotti M.T."/>
        </authorList>
    </citation>
    <scope>NUCLEOTIDE SEQUENCE [LARGE SCALE GENOMIC DNA]</scope>
    <source>
        <strain evidence="4 5">JCM 10989</strain>
    </source>
</reference>
<dbReference type="InterPro" id="IPR055170">
    <property type="entry name" value="GFO_IDH_MocA-like_dom"/>
</dbReference>
<evidence type="ECO:0000259" key="3">
    <source>
        <dbReference type="Pfam" id="PF22725"/>
    </source>
</evidence>